<organism evidence="1 2">
    <name type="scientific">Datura stramonium</name>
    <name type="common">Jimsonweed</name>
    <name type="synonym">Common thornapple</name>
    <dbReference type="NCBI Taxonomy" id="4076"/>
    <lineage>
        <taxon>Eukaryota</taxon>
        <taxon>Viridiplantae</taxon>
        <taxon>Streptophyta</taxon>
        <taxon>Embryophyta</taxon>
        <taxon>Tracheophyta</taxon>
        <taxon>Spermatophyta</taxon>
        <taxon>Magnoliopsida</taxon>
        <taxon>eudicotyledons</taxon>
        <taxon>Gunneridae</taxon>
        <taxon>Pentapetalae</taxon>
        <taxon>asterids</taxon>
        <taxon>lamiids</taxon>
        <taxon>Solanales</taxon>
        <taxon>Solanaceae</taxon>
        <taxon>Solanoideae</taxon>
        <taxon>Datureae</taxon>
        <taxon>Datura</taxon>
    </lineage>
</organism>
<sequence>MGGLSPSAYQTYCYACDDGGSGWTYIEESTVGLSIITPSGVGWHISGAGRSRTSAIVVVAAQGDSCMVAVLVTQQAELIVGSPAQPPLNAARSPSITTLVNEKLSEVLSPRAPTVSLFHDVQNELIGSEVEGVKTGEKDES</sequence>
<reference evidence="1 2" key="1">
    <citation type="journal article" date="2021" name="BMC Genomics">
        <title>Datura genome reveals duplications of psychoactive alkaloid biosynthetic genes and high mutation rate following tissue culture.</title>
        <authorList>
            <person name="Rajewski A."/>
            <person name="Carter-House D."/>
            <person name="Stajich J."/>
            <person name="Litt A."/>
        </authorList>
    </citation>
    <scope>NUCLEOTIDE SEQUENCE [LARGE SCALE GENOMIC DNA]</scope>
    <source>
        <strain evidence="1">AR-01</strain>
    </source>
</reference>
<accession>A0ABS8RMN9</accession>
<comment type="caution">
    <text evidence="1">The sequence shown here is derived from an EMBL/GenBank/DDBJ whole genome shotgun (WGS) entry which is preliminary data.</text>
</comment>
<name>A0ABS8RMN9_DATST</name>
<dbReference type="EMBL" id="JACEIK010000051">
    <property type="protein sequence ID" value="MCD7448066.1"/>
    <property type="molecule type" value="Genomic_DNA"/>
</dbReference>
<dbReference type="Proteomes" id="UP000823775">
    <property type="component" value="Unassembled WGS sequence"/>
</dbReference>
<protein>
    <submittedName>
        <fullName evidence="1">Uncharacterized protein</fullName>
    </submittedName>
</protein>
<gene>
    <name evidence="1" type="ORF">HAX54_037768</name>
</gene>
<evidence type="ECO:0000313" key="2">
    <source>
        <dbReference type="Proteomes" id="UP000823775"/>
    </source>
</evidence>
<evidence type="ECO:0000313" key="1">
    <source>
        <dbReference type="EMBL" id="MCD7448066.1"/>
    </source>
</evidence>
<keyword evidence="2" id="KW-1185">Reference proteome</keyword>
<proteinExistence type="predicted"/>